<keyword evidence="6" id="KW-1185">Reference proteome</keyword>
<dbReference type="Gene3D" id="3.90.550.10">
    <property type="entry name" value="Spore Coat Polysaccharide Biosynthesis Protein SpsA, Chain A"/>
    <property type="match status" value="1"/>
</dbReference>
<comment type="catalytic activity">
    <reaction evidence="4">
        <text>3-deoxy-alpha-D-manno-oct-2-ulosonate + CTP = CMP-3-deoxy-beta-D-manno-octulosonate + diphosphate</text>
        <dbReference type="Rhea" id="RHEA:23448"/>
        <dbReference type="ChEBI" id="CHEBI:33019"/>
        <dbReference type="ChEBI" id="CHEBI:37563"/>
        <dbReference type="ChEBI" id="CHEBI:85986"/>
        <dbReference type="ChEBI" id="CHEBI:85987"/>
        <dbReference type="EC" id="2.7.7.38"/>
    </reaction>
</comment>
<dbReference type="RefSeq" id="WP_345196197.1">
    <property type="nucleotide sequence ID" value="NZ_BAABFL010000362.1"/>
</dbReference>
<dbReference type="EC" id="2.7.7.38" evidence="4"/>
<evidence type="ECO:0000313" key="6">
    <source>
        <dbReference type="Proteomes" id="UP001500604"/>
    </source>
</evidence>
<evidence type="ECO:0000313" key="5">
    <source>
        <dbReference type="EMBL" id="GAA4650104.1"/>
    </source>
</evidence>
<dbReference type="Pfam" id="PF02348">
    <property type="entry name" value="CTP_transf_3"/>
    <property type="match status" value="1"/>
</dbReference>
<dbReference type="HAMAP" id="MF_00057">
    <property type="entry name" value="KdsB"/>
    <property type="match status" value="1"/>
</dbReference>
<proteinExistence type="inferred from homology"/>
<gene>
    <name evidence="5" type="primary">kdsB_1</name>
    <name evidence="4" type="synonym">kdsB</name>
    <name evidence="5" type="ORF">GCM10023116_23870</name>
</gene>
<dbReference type="NCBIfam" id="TIGR00466">
    <property type="entry name" value="kdsB"/>
    <property type="match status" value="1"/>
</dbReference>
<keyword evidence="1 4" id="KW-0808">Transferase</keyword>
<comment type="caution">
    <text evidence="5">The sequence shown here is derived from an EMBL/GenBank/DDBJ whole genome shotgun (WGS) entry which is preliminary data.</text>
</comment>
<reference evidence="6" key="1">
    <citation type="journal article" date="2019" name="Int. J. Syst. Evol. Microbiol.">
        <title>The Global Catalogue of Microorganisms (GCM) 10K type strain sequencing project: providing services to taxonomists for standard genome sequencing and annotation.</title>
        <authorList>
            <consortium name="The Broad Institute Genomics Platform"/>
            <consortium name="The Broad Institute Genome Sequencing Center for Infectious Disease"/>
            <person name="Wu L."/>
            <person name="Ma J."/>
        </authorList>
    </citation>
    <scope>NUCLEOTIDE SEQUENCE [LARGE SCALE GENOMIC DNA]</scope>
    <source>
        <strain evidence="6">JCM 17805</strain>
    </source>
</reference>
<organism evidence="5 6">
    <name type="scientific">Kistimonas scapharcae</name>
    <dbReference type="NCBI Taxonomy" id="1036133"/>
    <lineage>
        <taxon>Bacteria</taxon>
        <taxon>Pseudomonadati</taxon>
        <taxon>Pseudomonadota</taxon>
        <taxon>Gammaproteobacteria</taxon>
        <taxon>Oceanospirillales</taxon>
        <taxon>Endozoicomonadaceae</taxon>
        <taxon>Kistimonas</taxon>
    </lineage>
</organism>
<accession>A0ABP8V3F2</accession>
<dbReference type="PANTHER" id="PTHR42866:SF2">
    <property type="entry name" value="3-DEOXY-MANNO-OCTULOSONATE CYTIDYLYLTRANSFERASE, MITOCHONDRIAL"/>
    <property type="match status" value="1"/>
</dbReference>
<dbReference type="InterPro" id="IPR029044">
    <property type="entry name" value="Nucleotide-diphossugar_trans"/>
</dbReference>
<evidence type="ECO:0000256" key="1">
    <source>
        <dbReference type="ARBA" id="ARBA00022679"/>
    </source>
</evidence>
<dbReference type="NCBIfam" id="NF003952">
    <property type="entry name" value="PRK05450.1-5"/>
    <property type="match status" value="1"/>
</dbReference>
<dbReference type="Proteomes" id="UP001500604">
    <property type="component" value="Unassembled WGS sequence"/>
</dbReference>
<name>A0ABP8V3F2_9GAMM</name>
<dbReference type="PANTHER" id="PTHR42866">
    <property type="entry name" value="3-DEOXY-MANNO-OCTULOSONATE CYTIDYLYLTRANSFERASE"/>
    <property type="match status" value="1"/>
</dbReference>
<comment type="subcellular location">
    <subcellularLocation>
        <location evidence="4">Cytoplasm</location>
    </subcellularLocation>
</comment>
<evidence type="ECO:0000256" key="4">
    <source>
        <dbReference type="HAMAP-Rule" id="MF_00057"/>
    </source>
</evidence>
<dbReference type="SUPFAM" id="SSF53448">
    <property type="entry name" value="Nucleotide-diphospho-sugar transferases"/>
    <property type="match status" value="1"/>
</dbReference>
<comment type="function">
    <text evidence="4">Activates KDO (a required 8-carbon sugar) for incorporation into bacterial lipopolysaccharide in Gram-negative bacteria.</text>
</comment>
<dbReference type="GO" id="GO:0016779">
    <property type="term" value="F:nucleotidyltransferase activity"/>
    <property type="evidence" value="ECO:0007669"/>
    <property type="project" value="UniProtKB-KW"/>
</dbReference>
<sequence length="262" mass="27521">MSHSAFKVVIPARYGSSRLPGKPLLDIAGKPMLQHVYERALASGADADGGIVIATDDARILDAAKAFGAPAVLTSPDHASGTDRLAEVAATLGWSDDTVIVNLQGDEPLMPPALVAAVARNLAVNPAAGIATLSTPISYAADLFDPNVVKVVTNHKGMALYFSRAPIPWDRDRYPAHGAPVASLVLGDLLPARHLGLYAYRAGTLKQIANAPVAGLEALECLEQLRALWLGIGIHVQSIAEQPGHGVDTQADLERVRQQLSA</sequence>
<dbReference type="EMBL" id="BAABFL010000362">
    <property type="protein sequence ID" value="GAA4650104.1"/>
    <property type="molecule type" value="Genomic_DNA"/>
</dbReference>
<comment type="pathway">
    <text evidence="4">Nucleotide-sugar biosynthesis; CMP-3-deoxy-D-manno-octulosonate biosynthesis; CMP-3-deoxy-D-manno-octulosonate from 3-deoxy-D-manno-octulosonate and CTP: step 1/1.</text>
</comment>
<keyword evidence="2 4" id="KW-0548">Nucleotidyltransferase</keyword>
<protein>
    <recommendedName>
        <fullName evidence="4">3-deoxy-manno-octulosonate cytidylyltransferase</fullName>
        <ecNumber evidence="4">2.7.7.38</ecNumber>
    </recommendedName>
    <alternativeName>
        <fullName evidence="4">CMP-2-keto-3-deoxyoctulosonic acid synthase</fullName>
        <shortName evidence="4">CKS</shortName>
        <shortName evidence="4">CMP-KDO synthase</shortName>
    </alternativeName>
</protein>
<dbReference type="InterPro" id="IPR003329">
    <property type="entry name" value="Cytidylyl_trans"/>
</dbReference>
<comment type="similarity">
    <text evidence="4">Belongs to the KdsB family.</text>
</comment>
<evidence type="ECO:0000256" key="2">
    <source>
        <dbReference type="ARBA" id="ARBA00022695"/>
    </source>
</evidence>
<dbReference type="CDD" id="cd02517">
    <property type="entry name" value="CMP-KDO-Synthetase"/>
    <property type="match status" value="1"/>
</dbReference>
<keyword evidence="4" id="KW-0963">Cytoplasm</keyword>
<dbReference type="InterPro" id="IPR004528">
    <property type="entry name" value="KdsB"/>
</dbReference>
<evidence type="ECO:0000256" key="3">
    <source>
        <dbReference type="ARBA" id="ARBA00022985"/>
    </source>
</evidence>
<keyword evidence="3 4" id="KW-0448">Lipopolysaccharide biosynthesis</keyword>
<dbReference type="NCBIfam" id="NF009905">
    <property type="entry name" value="PRK13368.1"/>
    <property type="match status" value="1"/>
</dbReference>